<feature type="non-terminal residue" evidence="1">
    <location>
        <position position="108"/>
    </location>
</feature>
<evidence type="ECO:0000313" key="1">
    <source>
        <dbReference type="EMBL" id="EJU16643.1"/>
    </source>
</evidence>
<accession>A0AAN4ASU0</accession>
<name>A0AAN4ASU0_9FUSO</name>
<proteinExistence type="predicted"/>
<comment type="caution">
    <text evidence="1">The sequence shown here is derived from an EMBL/GenBank/DDBJ whole genome shotgun (WGS) entry which is preliminary data.</text>
</comment>
<sequence>MVKKSIFLVGVVLGLFTMTGELGLANPLKENLKAKDLKGNGKCKDKRNSYALPSKVAKAMNKTNKRVNNNSNKIDTLEHWLEYVDKDLSNVEDLADKNKENIKKEEVK</sequence>
<gene>
    <name evidence="1" type="ORF">HMPREF1127_0154</name>
</gene>
<dbReference type="EMBL" id="ALKK01000054">
    <property type="protein sequence ID" value="EJU16643.1"/>
    <property type="molecule type" value="Genomic_DNA"/>
</dbReference>
<protein>
    <submittedName>
        <fullName evidence="1">Uncharacterized protein</fullName>
    </submittedName>
</protein>
<dbReference type="AlphaFoldDB" id="A0AAN4ASU0"/>
<organism evidence="1 2">
    <name type="scientific">Fusobacterium necrophorum subsp. funduliforme Fnf 1007</name>
    <dbReference type="NCBI Taxonomy" id="1161424"/>
    <lineage>
        <taxon>Bacteria</taxon>
        <taxon>Fusobacteriati</taxon>
        <taxon>Fusobacteriota</taxon>
        <taxon>Fusobacteriia</taxon>
        <taxon>Fusobacteriales</taxon>
        <taxon>Fusobacteriaceae</taxon>
        <taxon>Fusobacterium</taxon>
    </lineage>
</organism>
<dbReference type="RefSeq" id="WP_005962788.1">
    <property type="nucleotide sequence ID" value="NZ_ALKK01000054.1"/>
</dbReference>
<reference evidence="1 2" key="1">
    <citation type="submission" date="2012-07" db="EMBL/GenBank/DDBJ databases">
        <authorList>
            <person name="Durkin A.S."/>
            <person name="McCorrison J."/>
            <person name="Torralba M."/>
            <person name="Gillis M."/>
            <person name="Methe B."/>
            <person name="Sutton G."/>
            <person name="Nelson K.E."/>
        </authorList>
    </citation>
    <scope>NUCLEOTIDE SEQUENCE [LARGE SCALE GENOMIC DNA]</scope>
    <source>
        <strain evidence="1 2">Fnf 1007</strain>
    </source>
</reference>
<evidence type="ECO:0000313" key="2">
    <source>
        <dbReference type="Proteomes" id="UP000003120"/>
    </source>
</evidence>
<dbReference type="Proteomes" id="UP000003120">
    <property type="component" value="Unassembled WGS sequence"/>
</dbReference>